<evidence type="ECO:0000313" key="7">
    <source>
        <dbReference type="EMBL" id="RNF64393.1"/>
    </source>
</evidence>
<accession>A0A3M8R756</accession>
<dbReference type="Gene3D" id="1.10.601.10">
    <property type="entry name" value="RNA Polymerase Primary Sigma Factor"/>
    <property type="match status" value="1"/>
</dbReference>
<feature type="compositionally biased region" description="Polar residues" evidence="5">
    <location>
        <begin position="12"/>
        <end position="28"/>
    </location>
</feature>
<dbReference type="Pfam" id="PF04542">
    <property type="entry name" value="Sigma70_r2"/>
    <property type="match status" value="1"/>
</dbReference>
<reference evidence="7" key="1">
    <citation type="submission" date="2018-10" db="EMBL/GenBank/DDBJ databases">
        <title>Acidithiobacillus sulfuriphilus sp. nov.: an extremely acidophilic sulfur-oxidizing chemolithotroph isolated from a neutral pH environment.</title>
        <authorList>
            <person name="Falagan C."/>
            <person name="Moya-Beltran A."/>
            <person name="Quatrini R."/>
            <person name="Johnson D.B."/>
        </authorList>
    </citation>
    <scope>NUCLEOTIDE SEQUENCE [LARGE SCALE GENOMIC DNA]</scope>
    <source>
        <strain evidence="7">CJ-2</strain>
    </source>
</reference>
<protein>
    <submittedName>
        <fullName evidence="7">Sigma-70 family RNA polymerase sigma factor</fullName>
    </submittedName>
</protein>
<evidence type="ECO:0000256" key="2">
    <source>
        <dbReference type="ARBA" id="ARBA00023082"/>
    </source>
</evidence>
<dbReference type="GO" id="GO:0003677">
    <property type="term" value="F:DNA binding"/>
    <property type="evidence" value="ECO:0007669"/>
    <property type="project" value="UniProtKB-KW"/>
</dbReference>
<dbReference type="PRINTS" id="PR00046">
    <property type="entry name" value="SIGMA70FCT"/>
</dbReference>
<dbReference type="AlphaFoldDB" id="A0A3M8R756"/>
<dbReference type="PANTHER" id="PTHR30603">
    <property type="entry name" value="RNA POLYMERASE SIGMA FACTOR RPO"/>
    <property type="match status" value="1"/>
</dbReference>
<dbReference type="InterPro" id="IPR007627">
    <property type="entry name" value="RNA_pol_sigma70_r2"/>
</dbReference>
<feature type="domain" description="RNA polymerase sigma-70" evidence="6">
    <location>
        <begin position="276"/>
        <end position="302"/>
    </location>
</feature>
<dbReference type="PANTHER" id="PTHR30603:SF67">
    <property type="entry name" value="RNA POLYMERASE SIGMA FACTOR RPOS"/>
    <property type="match status" value="1"/>
</dbReference>
<evidence type="ECO:0000256" key="1">
    <source>
        <dbReference type="ARBA" id="ARBA00023015"/>
    </source>
</evidence>
<dbReference type="Pfam" id="PF04545">
    <property type="entry name" value="Sigma70_r4"/>
    <property type="match status" value="1"/>
</dbReference>
<keyword evidence="3" id="KW-0238">DNA-binding</keyword>
<keyword evidence="4" id="KW-0804">Transcription</keyword>
<name>A0A3M8R756_9PROT</name>
<comment type="caution">
    <text evidence="7">The sequence shown here is derived from an EMBL/GenBank/DDBJ whole genome shotgun (WGS) entry which is preliminary data.</text>
</comment>
<dbReference type="Pfam" id="PF00140">
    <property type="entry name" value="Sigma70_r1_2"/>
    <property type="match status" value="1"/>
</dbReference>
<proteinExistence type="predicted"/>
<evidence type="ECO:0000259" key="6">
    <source>
        <dbReference type="PROSITE" id="PS00716"/>
    </source>
</evidence>
<evidence type="ECO:0000256" key="3">
    <source>
        <dbReference type="ARBA" id="ARBA00023125"/>
    </source>
</evidence>
<dbReference type="GO" id="GO:0006352">
    <property type="term" value="P:DNA-templated transcription initiation"/>
    <property type="evidence" value="ECO:0007669"/>
    <property type="project" value="InterPro"/>
</dbReference>
<dbReference type="InterPro" id="IPR013325">
    <property type="entry name" value="RNA_pol_sigma_r2"/>
</dbReference>
<dbReference type="GO" id="GO:0016987">
    <property type="term" value="F:sigma factor activity"/>
    <property type="evidence" value="ECO:0007669"/>
    <property type="project" value="UniProtKB-KW"/>
</dbReference>
<dbReference type="InterPro" id="IPR000943">
    <property type="entry name" value="RNA_pol_sigma70"/>
</dbReference>
<gene>
    <name evidence="7" type="ORF">EC580_05655</name>
</gene>
<feature type="region of interest" description="Disordered" evidence="5">
    <location>
        <begin position="1"/>
        <end position="31"/>
    </location>
</feature>
<evidence type="ECO:0000256" key="5">
    <source>
        <dbReference type="SAM" id="MobiDB-lite"/>
    </source>
</evidence>
<evidence type="ECO:0000256" key="4">
    <source>
        <dbReference type="ARBA" id="ARBA00023163"/>
    </source>
</evidence>
<dbReference type="SUPFAM" id="SSF88946">
    <property type="entry name" value="Sigma2 domain of RNA polymerase sigma factors"/>
    <property type="match status" value="1"/>
</dbReference>
<organism evidence="7">
    <name type="scientific">Acidithiobacillus sulfuriphilus</name>
    <dbReference type="NCBI Taxonomy" id="1867749"/>
    <lineage>
        <taxon>Bacteria</taxon>
        <taxon>Pseudomonadati</taxon>
        <taxon>Pseudomonadota</taxon>
        <taxon>Acidithiobacillia</taxon>
        <taxon>Acidithiobacillales</taxon>
        <taxon>Acidithiobacillaceae</taxon>
        <taxon>Acidithiobacillus</taxon>
    </lineage>
</organism>
<dbReference type="SUPFAM" id="SSF88659">
    <property type="entry name" value="Sigma3 and sigma4 domains of RNA polymerase sigma factors"/>
    <property type="match status" value="1"/>
</dbReference>
<keyword evidence="1" id="KW-0805">Transcription regulation</keyword>
<dbReference type="PROSITE" id="PS00716">
    <property type="entry name" value="SIGMA70_2"/>
    <property type="match status" value="1"/>
</dbReference>
<dbReference type="RefSeq" id="WP_123103032.1">
    <property type="nucleotide sequence ID" value="NZ_CP127527.1"/>
</dbReference>
<dbReference type="InterPro" id="IPR007630">
    <property type="entry name" value="RNA_pol_sigma70_r4"/>
</dbReference>
<sequence>MFTADREPLQALTGTASAADGNAQQRSTGDGLIEAPVAMEEHGYDILRMYLSEISHYPLLSAEQEVDLGRSVREGDREAWQIMVESNLRLVVHIARRYRHRHLPFLDLIGEGNLGLMHAVDKFDPERGVRFATYAAWWISERIELAIMNQARLVRLPVHIIKALRAYLDKTQALREREGEENTRRVARIAEELDKPVATLHQLMELEERVLPLDHAADGTATLAEIIPDPVTTPPDLALFDREVATRLWSWLLRMEPVPRQILVLRFGLDNRRVLSSREIGSMLQISQQRVSQIQYGALADLRDFMVAENFQLEDML</sequence>
<dbReference type="EMBL" id="RIZI01000149">
    <property type="protein sequence ID" value="RNF64393.1"/>
    <property type="molecule type" value="Genomic_DNA"/>
</dbReference>
<dbReference type="Gene3D" id="1.20.140.160">
    <property type="match status" value="1"/>
</dbReference>
<dbReference type="InterPro" id="IPR014284">
    <property type="entry name" value="RNA_pol_sigma-70_dom"/>
</dbReference>
<dbReference type="InterPro" id="IPR009042">
    <property type="entry name" value="RNA_pol_sigma70_r1_2"/>
</dbReference>
<keyword evidence="2" id="KW-0731">Sigma factor</keyword>
<dbReference type="NCBIfam" id="TIGR02937">
    <property type="entry name" value="sigma70-ECF"/>
    <property type="match status" value="1"/>
</dbReference>
<dbReference type="InterPro" id="IPR050239">
    <property type="entry name" value="Sigma-70_RNA_pol_init_factors"/>
</dbReference>
<dbReference type="InterPro" id="IPR013324">
    <property type="entry name" value="RNA_pol_sigma_r3/r4-like"/>
</dbReference>